<accession>A0A517ZE52</accession>
<feature type="region of interest" description="Disordered" evidence="1">
    <location>
        <begin position="262"/>
        <end position="290"/>
    </location>
</feature>
<evidence type="ECO:0000313" key="2">
    <source>
        <dbReference type="EMBL" id="QDU40758.1"/>
    </source>
</evidence>
<dbReference type="KEGG" id="mri:Mal4_51180"/>
<evidence type="ECO:0000256" key="1">
    <source>
        <dbReference type="SAM" id="MobiDB-lite"/>
    </source>
</evidence>
<reference evidence="2 3" key="1">
    <citation type="submission" date="2019-02" db="EMBL/GenBank/DDBJ databases">
        <title>Deep-cultivation of Planctomycetes and their phenomic and genomic characterization uncovers novel biology.</title>
        <authorList>
            <person name="Wiegand S."/>
            <person name="Jogler M."/>
            <person name="Boedeker C."/>
            <person name="Pinto D."/>
            <person name="Vollmers J."/>
            <person name="Rivas-Marin E."/>
            <person name="Kohn T."/>
            <person name="Peeters S.H."/>
            <person name="Heuer A."/>
            <person name="Rast P."/>
            <person name="Oberbeckmann S."/>
            <person name="Bunk B."/>
            <person name="Jeske O."/>
            <person name="Meyerdierks A."/>
            <person name="Storesund J.E."/>
            <person name="Kallscheuer N."/>
            <person name="Luecker S."/>
            <person name="Lage O.M."/>
            <person name="Pohl T."/>
            <person name="Merkel B.J."/>
            <person name="Hornburger P."/>
            <person name="Mueller R.-W."/>
            <person name="Bruemmer F."/>
            <person name="Labrenz M."/>
            <person name="Spormann A.M."/>
            <person name="Op den Camp H."/>
            <person name="Overmann J."/>
            <person name="Amann R."/>
            <person name="Jetten M.S.M."/>
            <person name="Mascher T."/>
            <person name="Medema M.H."/>
            <person name="Devos D.P."/>
            <person name="Kaster A.-K."/>
            <person name="Ovreas L."/>
            <person name="Rohde M."/>
            <person name="Galperin M.Y."/>
            <person name="Jogler C."/>
        </authorList>
    </citation>
    <scope>NUCLEOTIDE SEQUENCE [LARGE SCALE GENOMIC DNA]</scope>
    <source>
        <strain evidence="2 3">Mal4</strain>
    </source>
</reference>
<organism evidence="2 3">
    <name type="scientific">Maioricimonas rarisocia</name>
    <dbReference type="NCBI Taxonomy" id="2528026"/>
    <lineage>
        <taxon>Bacteria</taxon>
        <taxon>Pseudomonadati</taxon>
        <taxon>Planctomycetota</taxon>
        <taxon>Planctomycetia</taxon>
        <taxon>Planctomycetales</taxon>
        <taxon>Planctomycetaceae</taxon>
        <taxon>Maioricimonas</taxon>
    </lineage>
</organism>
<dbReference type="EMBL" id="CP036275">
    <property type="protein sequence ID" value="QDU40758.1"/>
    <property type="molecule type" value="Genomic_DNA"/>
</dbReference>
<evidence type="ECO:0000313" key="3">
    <source>
        <dbReference type="Proteomes" id="UP000320496"/>
    </source>
</evidence>
<proteinExistence type="predicted"/>
<sequence>MNPILDSSGRPISSEPRPATIRNLSAGSKATLLCGAAVLTALSTAVSNVENIRSFFAEDAAVLVVDDMDVVDDSPFPYVDLIVRNVGSKVASITRVELTVDELVTSDEEFAMGHVPADVEYHVVIPVHDGLPATGVDESAGRKVAPDDVDRVRIRYRLDDGAADFMSGSFGADTELPPYVVAFRISATVTYNGSQTVTAGPIVANNNSLQFFGQLAWSGPKERKAFEKIIADVENLDGEKSLSTGRVVKLVHLTLEKLKATDEAVPEDVASPDEVDVPDDRSRPPDPTLP</sequence>
<gene>
    <name evidence="2" type="ORF">Mal4_51180</name>
</gene>
<protein>
    <submittedName>
        <fullName evidence="2">Uncharacterized protein</fullName>
    </submittedName>
</protein>
<dbReference type="AlphaFoldDB" id="A0A517ZE52"/>
<feature type="compositionally biased region" description="Acidic residues" evidence="1">
    <location>
        <begin position="264"/>
        <end position="277"/>
    </location>
</feature>
<dbReference type="Proteomes" id="UP000320496">
    <property type="component" value="Chromosome"/>
</dbReference>
<dbReference type="RefSeq" id="WP_145372020.1">
    <property type="nucleotide sequence ID" value="NZ_CP036275.1"/>
</dbReference>
<name>A0A517ZE52_9PLAN</name>
<keyword evidence="3" id="KW-1185">Reference proteome</keyword>